<evidence type="ECO:0000313" key="1">
    <source>
        <dbReference type="EMBL" id="JAD29104.1"/>
    </source>
</evidence>
<proteinExistence type="predicted"/>
<protein>
    <submittedName>
        <fullName evidence="1">Uncharacterized protein</fullName>
    </submittedName>
</protein>
<dbReference type="AlphaFoldDB" id="A0A0A8YQH9"/>
<name>A0A0A8YQH9_ARUDO</name>
<reference evidence="1" key="2">
    <citation type="journal article" date="2015" name="Data Brief">
        <title>Shoot transcriptome of the giant reed, Arundo donax.</title>
        <authorList>
            <person name="Barrero R.A."/>
            <person name="Guerrero F.D."/>
            <person name="Moolhuijzen P."/>
            <person name="Goolsby J.A."/>
            <person name="Tidwell J."/>
            <person name="Bellgard S.E."/>
            <person name="Bellgard M.I."/>
        </authorList>
    </citation>
    <scope>NUCLEOTIDE SEQUENCE</scope>
    <source>
        <tissue evidence="1">Shoot tissue taken approximately 20 cm above the soil surface</tissue>
    </source>
</reference>
<sequence>MCICLQTGHFYDWNKQHFCMDT</sequence>
<organism evidence="1">
    <name type="scientific">Arundo donax</name>
    <name type="common">Giant reed</name>
    <name type="synonym">Donax arundinaceus</name>
    <dbReference type="NCBI Taxonomy" id="35708"/>
    <lineage>
        <taxon>Eukaryota</taxon>
        <taxon>Viridiplantae</taxon>
        <taxon>Streptophyta</taxon>
        <taxon>Embryophyta</taxon>
        <taxon>Tracheophyta</taxon>
        <taxon>Spermatophyta</taxon>
        <taxon>Magnoliopsida</taxon>
        <taxon>Liliopsida</taxon>
        <taxon>Poales</taxon>
        <taxon>Poaceae</taxon>
        <taxon>PACMAD clade</taxon>
        <taxon>Arundinoideae</taxon>
        <taxon>Arundineae</taxon>
        <taxon>Arundo</taxon>
    </lineage>
</organism>
<accession>A0A0A8YQH9</accession>
<reference evidence="1" key="1">
    <citation type="submission" date="2014-09" db="EMBL/GenBank/DDBJ databases">
        <authorList>
            <person name="Magalhaes I.L.F."/>
            <person name="Oliveira U."/>
            <person name="Santos F.R."/>
            <person name="Vidigal T.H.D.A."/>
            <person name="Brescovit A.D."/>
            <person name="Santos A.J."/>
        </authorList>
    </citation>
    <scope>NUCLEOTIDE SEQUENCE</scope>
    <source>
        <tissue evidence="1">Shoot tissue taken approximately 20 cm above the soil surface</tissue>
    </source>
</reference>
<dbReference type="EMBL" id="GBRH01268791">
    <property type="protein sequence ID" value="JAD29104.1"/>
    <property type="molecule type" value="Transcribed_RNA"/>
</dbReference>